<evidence type="ECO:0000256" key="3">
    <source>
        <dbReference type="ARBA" id="ARBA00022475"/>
    </source>
</evidence>
<feature type="transmembrane region" description="Helical" evidence="8">
    <location>
        <begin position="26"/>
        <end position="43"/>
    </location>
</feature>
<dbReference type="InterPro" id="IPR001851">
    <property type="entry name" value="ABC_transp_permease"/>
</dbReference>
<protein>
    <submittedName>
        <fullName evidence="9">Monosaccharide ABC transporter membrane protein, CUT2 family (TC 3.A.1.2.-)</fullName>
    </submittedName>
</protein>
<keyword evidence="7 8" id="KW-0472">Membrane</keyword>
<organism evidence="9 10">
    <name type="scientific">Bauldia litoralis</name>
    <dbReference type="NCBI Taxonomy" id="665467"/>
    <lineage>
        <taxon>Bacteria</taxon>
        <taxon>Pseudomonadati</taxon>
        <taxon>Pseudomonadota</taxon>
        <taxon>Alphaproteobacteria</taxon>
        <taxon>Hyphomicrobiales</taxon>
        <taxon>Kaistiaceae</taxon>
        <taxon>Bauldia</taxon>
    </lineage>
</organism>
<dbReference type="EMBL" id="FMXQ01000002">
    <property type="protein sequence ID" value="SDB12510.1"/>
    <property type="molecule type" value="Genomic_DNA"/>
</dbReference>
<dbReference type="AlphaFoldDB" id="A0A1G6AVU8"/>
<feature type="transmembrane region" description="Helical" evidence="8">
    <location>
        <begin position="316"/>
        <end position="336"/>
    </location>
</feature>
<dbReference type="Proteomes" id="UP000199071">
    <property type="component" value="Unassembled WGS sequence"/>
</dbReference>
<evidence type="ECO:0000313" key="9">
    <source>
        <dbReference type="EMBL" id="SDB12510.1"/>
    </source>
</evidence>
<proteinExistence type="predicted"/>
<dbReference type="PANTHER" id="PTHR32196">
    <property type="entry name" value="ABC TRANSPORTER PERMEASE PROTEIN YPHD-RELATED-RELATED"/>
    <property type="match status" value="1"/>
</dbReference>
<evidence type="ECO:0000256" key="6">
    <source>
        <dbReference type="ARBA" id="ARBA00022989"/>
    </source>
</evidence>
<sequence>MSNPVLSDLEEPARKVFDPVQTAAKYAAPLFLIFLIVIFALLHPNFLHPLNIFNVLRQVSISGLIAIGMTFVILTAGIDLSVGSLLALAGLVAGYVAKGGLADRFAIGDSVASGNPVYMAVAAAVAVGVVGGLIQGLVITRLRVPPFVATLGGLTAFRGAALWFSEGGPISGFTPDFTWWGQGRIGQVPIPVIIFLAAAVVAMFILAYTRFGRYVYAIGDNANAAALNGVPVRRITILVYVISGLSCGLAGFLLAARLNSAEAVAGISLELTVIASVVIGGTSLFGGVGGVFGTVIGALLIGVLTNGLVLLNVSSFIQQIVIGIILVAAVAFDQFAASRRPG</sequence>
<evidence type="ECO:0000313" key="10">
    <source>
        <dbReference type="Proteomes" id="UP000199071"/>
    </source>
</evidence>
<gene>
    <name evidence="9" type="ORF">SAMN02982931_00929</name>
</gene>
<evidence type="ECO:0000256" key="7">
    <source>
        <dbReference type="ARBA" id="ARBA00023136"/>
    </source>
</evidence>
<dbReference type="Pfam" id="PF02653">
    <property type="entry name" value="BPD_transp_2"/>
    <property type="match status" value="1"/>
</dbReference>
<evidence type="ECO:0000256" key="4">
    <source>
        <dbReference type="ARBA" id="ARBA00022519"/>
    </source>
</evidence>
<keyword evidence="2" id="KW-0813">Transport</keyword>
<dbReference type="RefSeq" id="WP_090875066.1">
    <property type="nucleotide sequence ID" value="NZ_FMXQ01000002.1"/>
</dbReference>
<keyword evidence="5 8" id="KW-0812">Transmembrane</keyword>
<dbReference type="PANTHER" id="PTHR32196:SF21">
    <property type="entry name" value="ABC TRANSPORTER PERMEASE PROTEIN YPHD-RELATED"/>
    <property type="match status" value="1"/>
</dbReference>
<keyword evidence="10" id="KW-1185">Reference proteome</keyword>
<reference evidence="9 10" key="1">
    <citation type="submission" date="2016-10" db="EMBL/GenBank/DDBJ databases">
        <authorList>
            <person name="de Groot N.N."/>
        </authorList>
    </citation>
    <scope>NUCLEOTIDE SEQUENCE [LARGE SCALE GENOMIC DNA]</scope>
    <source>
        <strain evidence="9 10">ATCC 35022</strain>
    </source>
</reference>
<evidence type="ECO:0000256" key="2">
    <source>
        <dbReference type="ARBA" id="ARBA00022448"/>
    </source>
</evidence>
<dbReference type="CDD" id="cd06579">
    <property type="entry name" value="TM_PBP1_transp_AraH_like"/>
    <property type="match status" value="1"/>
</dbReference>
<evidence type="ECO:0000256" key="1">
    <source>
        <dbReference type="ARBA" id="ARBA00004651"/>
    </source>
</evidence>
<keyword evidence="6 8" id="KW-1133">Transmembrane helix</keyword>
<feature type="transmembrane region" description="Helical" evidence="8">
    <location>
        <begin position="264"/>
        <end position="284"/>
    </location>
</feature>
<accession>A0A1G6AVU8</accession>
<feature type="transmembrane region" description="Helical" evidence="8">
    <location>
        <begin position="237"/>
        <end position="258"/>
    </location>
</feature>
<dbReference type="GO" id="GO:0005886">
    <property type="term" value="C:plasma membrane"/>
    <property type="evidence" value="ECO:0007669"/>
    <property type="project" value="UniProtKB-SubCell"/>
</dbReference>
<keyword evidence="3" id="KW-1003">Cell membrane</keyword>
<keyword evidence="4" id="KW-0997">Cell inner membrane</keyword>
<comment type="subcellular location">
    <subcellularLocation>
        <location evidence="1">Cell membrane</location>
        <topology evidence="1">Multi-pass membrane protein</topology>
    </subcellularLocation>
</comment>
<dbReference type="GO" id="GO:0022857">
    <property type="term" value="F:transmembrane transporter activity"/>
    <property type="evidence" value="ECO:0007669"/>
    <property type="project" value="InterPro"/>
</dbReference>
<dbReference type="STRING" id="665467.SAMN02982931_00929"/>
<feature type="transmembrane region" description="Helical" evidence="8">
    <location>
        <begin position="64"/>
        <end position="97"/>
    </location>
</feature>
<dbReference type="OrthoDB" id="5422926at2"/>
<feature type="transmembrane region" description="Helical" evidence="8">
    <location>
        <begin position="117"/>
        <end position="140"/>
    </location>
</feature>
<name>A0A1G6AVU8_9HYPH</name>
<feature type="transmembrane region" description="Helical" evidence="8">
    <location>
        <begin position="147"/>
        <end position="165"/>
    </location>
</feature>
<feature type="transmembrane region" description="Helical" evidence="8">
    <location>
        <begin position="185"/>
        <end position="208"/>
    </location>
</feature>
<evidence type="ECO:0000256" key="8">
    <source>
        <dbReference type="SAM" id="Phobius"/>
    </source>
</evidence>
<evidence type="ECO:0000256" key="5">
    <source>
        <dbReference type="ARBA" id="ARBA00022692"/>
    </source>
</evidence>